<feature type="domain" description="Glycosyl transferase family 1" evidence="1">
    <location>
        <begin position="183"/>
        <end position="343"/>
    </location>
</feature>
<dbReference type="Pfam" id="PF00534">
    <property type="entry name" value="Glycos_transf_1"/>
    <property type="match status" value="1"/>
</dbReference>
<evidence type="ECO:0000313" key="3">
    <source>
        <dbReference type="EMBL" id="ANG62483.1"/>
    </source>
</evidence>
<dbReference type="Pfam" id="PF13439">
    <property type="entry name" value="Glyco_transf_4"/>
    <property type="match status" value="1"/>
</dbReference>
<dbReference type="NCBIfam" id="TIGR03088">
    <property type="entry name" value="stp2"/>
    <property type="match status" value="1"/>
</dbReference>
<dbReference type="KEGG" id="mars:A8C75_08260"/>
<dbReference type="RefSeq" id="WP_067380606.1">
    <property type="nucleotide sequence ID" value="NZ_CP015839.1"/>
</dbReference>
<dbReference type="GO" id="GO:1901135">
    <property type="term" value="P:carbohydrate derivative metabolic process"/>
    <property type="evidence" value="ECO:0007669"/>
    <property type="project" value="UniProtKB-ARBA"/>
</dbReference>
<evidence type="ECO:0008006" key="5">
    <source>
        <dbReference type="Google" id="ProtNLM"/>
    </source>
</evidence>
<dbReference type="AlphaFoldDB" id="A0A1A9EY97"/>
<dbReference type="GO" id="GO:0016757">
    <property type="term" value="F:glycosyltransferase activity"/>
    <property type="evidence" value="ECO:0007669"/>
    <property type="project" value="InterPro"/>
</dbReference>
<evidence type="ECO:0000259" key="2">
    <source>
        <dbReference type="Pfam" id="PF13439"/>
    </source>
</evidence>
<dbReference type="STRING" id="1821621.A8C75_08260"/>
<dbReference type="OrthoDB" id="9804196at2"/>
<protein>
    <recommendedName>
        <fullName evidence="5">Sugar transferase</fullName>
    </recommendedName>
</protein>
<feature type="domain" description="Glycosyltransferase subfamily 4-like N-terminal" evidence="2">
    <location>
        <begin position="12"/>
        <end position="172"/>
    </location>
</feature>
<dbReference type="InterPro" id="IPR017522">
    <property type="entry name" value="Sugar_tfrase_PEP-CTERM_Stp2"/>
</dbReference>
<reference evidence="3 4" key="2">
    <citation type="journal article" date="2018" name="Int. J. Syst. Evol. Microbiol.">
        <title>Marinobacterium aestuarii sp. nov., a benzene-degrading marine bacterium isolated from estuary sediment.</title>
        <authorList>
            <person name="Bae S.S."/>
            <person name="Jung J."/>
            <person name="Chung D."/>
            <person name="Baek K."/>
        </authorList>
    </citation>
    <scope>NUCLEOTIDE SEQUENCE [LARGE SCALE GENOMIC DNA]</scope>
    <source>
        <strain evidence="3 4">ST58-10</strain>
    </source>
</reference>
<gene>
    <name evidence="3" type="ORF">A8C75_08260</name>
</gene>
<proteinExistence type="predicted"/>
<organism evidence="3 4">
    <name type="scientific">Marinobacterium aestuarii</name>
    <dbReference type="NCBI Taxonomy" id="1821621"/>
    <lineage>
        <taxon>Bacteria</taxon>
        <taxon>Pseudomonadati</taxon>
        <taxon>Pseudomonadota</taxon>
        <taxon>Gammaproteobacteria</taxon>
        <taxon>Oceanospirillales</taxon>
        <taxon>Oceanospirillaceae</taxon>
        <taxon>Marinobacterium</taxon>
    </lineage>
</organism>
<evidence type="ECO:0000313" key="4">
    <source>
        <dbReference type="Proteomes" id="UP000078070"/>
    </source>
</evidence>
<keyword evidence="4" id="KW-1185">Reference proteome</keyword>
<name>A0A1A9EY97_9GAMM</name>
<dbReference type="InterPro" id="IPR001296">
    <property type="entry name" value="Glyco_trans_1"/>
</dbReference>
<accession>A0A1A9EY97</accession>
<dbReference type="PANTHER" id="PTHR12526">
    <property type="entry name" value="GLYCOSYLTRANSFERASE"/>
    <property type="match status" value="1"/>
</dbReference>
<dbReference type="EMBL" id="CP015839">
    <property type="protein sequence ID" value="ANG62483.1"/>
    <property type="molecule type" value="Genomic_DNA"/>
</dbReference>
<dbReference type="Proteomes" id="UP000078070">
    <property type="component" value="Chromosome"/>
</dbReference>
<dbReference type="Gene3D" id="3.40.50.2000">
    <property type="entry name" value="Glycogen Phosphorylase B"/>
    <property type="match status" value="2"/>
</dbReference>
<reference evidence="4" key="1">
    <citation type="submission" date="2016-05" db="EMBL/GenBank/DDBJ databases">
        <authorList>
            <person name="Baek K."/>
            <person name="Yang S.-J."/>
        </authorList>
    </citation>
    <scope>NUCLEOTIDE SEQUENCE [LARGE SCALE GENOMIC DNA]</scope>
    <source>
        <strain evidence="4">ST58-10</strain>
    </source>
</reference>
<evidence type="ECO:0000259" key="1">
    <source>
        <dbReference type="Pfam" id="PF00534"/>
    </source>
</evidence>
<sequence length="384" mass="43002">MHICHIVFRFDIGGLENGIVNILNCLPSAGYQHSILCLSDYNPEFFGRIQADGVTIHTLNKAPGKDIGYLKRLYDLLRELRPDIVHTRNLNTLECQAIAWLAGVPVRIHGEHGWDSEAARTRRKPALIRKLFSPFISRYVALSAETERYLTERVGISPKRIERICNGVDISRFQPRRPATQAPLAEETWVIGSIGRLAKVKNHQLLIRAFAQLLDKAGSRSDRLRLTIVGDGPCRQQLVAQVKSLNIEARVSLPGASENIPDVMSSLSLYVQPSFAEGISNTILESMASGLAVISTDVGGARELVEPGFNGEITANDNVEELTEALWQYIEDPQRLRVQGTNSRFRAEQNFSLATMAERYHRLYQGQSAAAIRNRRHDHNFGRT</sequence>
<dbReference type="SUPFAM" id="SSF53756">
    <property type="entry name" value="UDP-Glycosyltransferase/glycogen phosphorylase"/>
    <property type="match status" value="1"/>
</dbReference>
<dbReference type="InterPro" id="IPR028098">
    <property type="entry name" value="Glyco_trans_4-like_N"/>
</dbReference>